<feature type="coiled-coil region" evidence="1">
    <location>
        <begin position="80"/>
        <end position="110"/>
    </location>
</feature>
<proteinExistence type="predicted"/>
<evidence type="ECO:0000256" key="1">
    <source>
        <dbReference type="SAM" id="Coils"/>
    </source>
</evidence>
<keyword evidence="1" id="KW-0175">Coiled coil</keyword>
<accession>A0A4Y8D4A7</accession>
<dbReference type="AlphaFoldDB" id="A0A4Y8D4A7"/>
<evidence type="ECO:0000313" key="2">
    <source>
        <dbReference type="EMBL" id="TEY66791.1"/>
    </source>
</evidence>
<dbReference type="Proteomes" id="UP000297299">
    <property type="component" value="Unassembled WGS sequence"/>
</dbReference>
<dbReference type="EMBL" id="PHWZ01000131">
    <property type="protein sequence ID" value="TEY66791.1"/>
    <property type="molecule type" value="Genomic_DNA"/>
</dbReference>
<evidence type="ECO:0000313" key="3">
    <source>
        <dbReference type="Proteomes" id="UP000297299"/>
    </source>
</evidence>
<sequence>MSLHPLQFKLIDTTTSNLPTTPTKASTSSLVSFYLTGKIQSTSKMCIHRRMIFTQCGHTRWGSEVCKSCEIKRSNTDKVAEKLRQALKDIRESVERMEKMQKVVETAKKAEVDTDVDEDLASLESWD</sequence>
<keyword evidence="3" id="KW-1185">Reference proteome</keyword>
<organism evidence="2 3">
    <name type="scientific">Botryotinia calthae</name>
    <dbReference type="NCBI Taxonomy" id="38488"/>
    <lineage>
        <taxon>Eukaryota</taxon>
        <taxon>Fungi</taxon>
        <taxon>Dikarya</taxon>
        <taxon>Ascomycota</taxon>
        <taxon>Pezizomycotina</taxon>
        <taxon>Leotiomycetes</taxon>
        <taxon>Helotiales</taxon>
        <taxon>Sclerotiniaceae</taxon>
        <taxon>Botryotinia</taxon>
    </lineage>
</organism>
<gene>
    <name evidence="2" type="ORF">BOTCAL_0131g00020</name>
</gene>
<comment type="caution">
    <text evidence="2">The sequence shown here is derived from an EMBL/GenBank/DDBJ whole genome shotgun (WGS) entry which is preliminary data.</text>
</comment>
<dbReference type="OrthoDB" id="3551700at2759"/>
<dbReference type="STRING" id="38488.A0A4Y8D4A7"/>
<reference evidence="2 3" key="1">
    <citation type="submission" date="2017-11" db="EMBL/GenBank/DDBJ databases">
        <title>Comparative genomics of Botrytis spp.</title>
        <authorList>
            <person name="Valero-Jimenez C.A."/>
            <person name="Tapia P."/>
            <person name="Veloso J."/>
            <person name="Silva-Moreno E."/>
            <person name="Staats M."/>
            <person name="Valdes J.H."/>
            <person name="Van Kan J.A.L."/>
        </authorList>
    </citation>
    <scope>NUCLEOTIDE SEQUENCE [LARGE SCALE GENOMIC DNA]</scope>
    <source>
        <strain evidence="2 3">MUCL2830</strain>
    </source>
</reference>
<name>A0A4Y8D4A7_9HELO</name>
<protein>
    <submittedName>
        <fullName evidence="2">Uncharacterized protein</fullName>
    </submittedName>
</protein>